<organism evidence="2 3">
    <name type="scientific">Bailinhaonella thermotolerans</name>
    <dbReference type="NCBI Taxonomy" id="1070861"/>
    <lineage>
        <taxon>Bacteria</taxon>
        <taxon>Bacillati</taxon>
        <taxon>Actinomycetota</taxon>
        <taxon>Actinomycetes</taxon>
        <taxon>Streptosporangiales</taxon>
        <taxon>Streptosporangiaceae</taxon>
        <taxon>Bailinhaonella</taxon>
    </lineage>
</organism>
<proteinExistence type="predicted"/>
<keyword evidence="3" id="KW-1185">Reference proteome</keyword>
<feature type="coiled-coil region" evidence="1">
    <location>
        <begin position="80"/>
        <end position="121"/>
    </location>
</feature>
<dbReference type="Proteomes" id="UP000265768">
    <property type="component" value="Unassembled WGS sequence"/>
</dbReference>
<accession>A0A3A3ZZL9</accession>
<reference evidence="2 3" key="1">
    <citation type="submission" date="2018-09" db="EMBL/GenBank/DDBJ databases">
        <title>YIM 75507 draft genome.</title>
        <authorList>
            <person name="Tang S."/>
            <person name="Feng Y."/>
        </authorList>
    </citation>
    <scope>NUCLEOTIDE SEQUENCE [LARGE SCALE GENOMIC DNA]</scope>
    <source>
        <strain evidence="2 3">YIM 75507</strain>
    </source>
</reference>
<dbReference type="EMBL" id="QZEY01000026">
    <property type="protein sequence ID" value="RJL21243.1"/>
    <property type="molecule type" value="Genomic_DNA"/>
</dbReference>
<dbReference type="RefSeq" id="WP_119931453.1">
    <property type="nucleotide sequence ID" value="NZ_QZEY01000026.1"/>
</dbReference>
<evidence type="ECO:0008006" key="4">
    <source>
        <dbReference type="Google" id="ProtNLM"/>
    </source>
</evidence>
<evidence type="ECO:0000313" key="2">
    <source>
        <dbReference type="EMBL" id="RJL21243.1"/>
    </source>
</evidence>
<keyword evidence="1" id="KW-0175">Coiled coil</keyword>
<comment type="caution">
    <text evidence="2">The sequence shown here is derived from an EMBL/GenBank/DDBJ whole genome shotgun (WGS) entry which is preliminary data.</text>
</comment>
<sequence length="135" mass="15114">MSILETEGTITVHEAAQLAHISSAGIRKALRDGRLAGKKEAGSWFVYLDSLRECYRVSEESIRQVLNPGAAGQTATSWSADVATLTIEEVKSRIRELERNLVKLEEEKQRLEQEQESLFEALHGRRSGHKQLIAV</sequence>
<evidence type="ECO:0000256" key="1">
    <source>
        <dbReference type="SAM" id="Coils"/>
    </source>
</evidence>
<evidence type="ECO:0000313" key="3">
    <source>
        <dbReference type="Proteomes" id="UP000265768"/>
    </source>
</evidence>
<gene>
    <name evidence="2" type="ORF">D5H75_37895</name>
</gene>
<name>A0A3A3ZZL9_9ACTN</name>
<dbReference type="AlphaFoldDB" id="A0A3A3ZZL9"/>
<protein>
    <recommendedName>
        <fullName evidence="4">Helix-turn-helix domain-containing protein</fullName>
    </recommendedName>
</protein>